<evidence type="ECO:0000256" key="3">
    <source>
        <dbReference type="ARBA" id="ARBA00022741"/>
    </source>
</evidence>
<evidence type="ECO:0000313" key="7">
    <source>
        <dbReference type="Proteomes" id="UP000035503"/>
    </source>
</evidence>
<dbReference type="KEGG" id="lau:G293_02025"/>
<protein>
    <submittedName>
        <fullName evidence="6">ABC transporter nucleotide binding/ATPase protein</fullName>
    </submittedName>
</protein>
<name>A0A0G3I8I0_LIBAF</name>
<feature type="domain" description="ABC transporter" evidence="5">
    <location>
        <begin position="15"/>
        <end position="247"/>
    </location>
</feature>
<dbReference type="AlphaFoldDB" id="A0A0G3I8I0"/>
<dbReference type="InterPro" id="IPR003593">
    <property type="entry name" value="AAA+_ATPase"/>
</dbReference>
<organism evidence="6 7">
    <name type="scientific">Candidatus Liberibacter africanus PTSAPSY</name>
    <dbReference type="NCBI Taxonomy" id="1277257"/>
    <lineage>
        <taxon>Bacteria</taxon>
        <taxon>Pseudomonadati</taxon>
        <taxon>Pseudomonadota</taxon>
        <taxon>Alphaproteobacteria</taxon>
        <taxon>Hyphomicrobiales</taxon>
        <taxon>Rhizobiaceae</taxon>
        <taxon>Liberibacter</taxon>
    </lineage>
</organism>
<evidence type="ECO:0000256" key="2">
    <source>
        <dbReference type="ARBA" id="ARBA00022448"/>
    </source>
</evidence>
<dbReference type="SMART" id="SM00382">
    <property type="entry name" value="AAA"/>
    <property type="match status" value="1"/>
</dbReference>
<reference evidence="6 7" key="1">
    <citation type="journal article" date="2015" name="Genome Announc.">
        <title>Complete Genome Sequence of 'Candidatus Liberibacter africanus,' a Bacterium Associated with Citrus Huanglongbing.</title>
        <authorList>
            <person name="Lin H."/>
            <person name="Pietersen G."/>
            <person name="Han C."/>
            <person name="Read D.A."/>
            <person name="Lou B."/>
            <person name="Gupta G."/>
            <person name="Civerolo E.L."/>
        </authorList>
    </citation>
    <scope>NUCLEOTIDE SEQUENCE [LARGE SCALE GENOMIC DNA]</scope>
    <source>
        <strain evidence="6 7">PTSAPSY</strain>
    </source>
</reference>
<dbReference type="InterPro" id="IPR027417">
    <property type="entry name" value="P-loop_NTPase"/>
</dbReference>
<dbReference type="InterPro" id="IPR051120">
    <property type="entry name" value="ABC_AA/LPS_Transport"/>
</dbReference>
<dbReference type="PANTHER" id="PTHR45772">
    <property type="entry name" value="CONSERVED COMPONENT OF ABC TRANSPORTER FOR NATURAL AMINO ACIDS-RELATED"/>
    <property type="match status" value="1"/>
</dbReference>
<dbReference type="NCBIfam" id="TIGR04406">
    <property type="entry name" value="LPS_export_lptB"/>
    <property type="match status" value="1"/>
</dbReference>
<dbReference type="InterPro" id="IPR017871">
    <property type="entry name" value="ABC_transporter-like_CS"/>
</dbReference>
<dbReference type="GO" id="GO:0043190">
    <property type="term" value="C:ATP-binding cassette (ABC) transporter complex"/>
    <property type="evidence" value="ECO:0007669"/>
    <property type="project" value="InterPro"/>
</dbReference>
<dbReference type="InterPro" id="IPR003439">
    <property type="entry name" value="ABC_transporter-like_ATP-bd"/>
</dbReference>
<comment type="similarity">
    <text evidence="1">Belongs to the ABC transporter superfamily.</text>
</comment>
<dbReference type="Pfam" id="PF00005">
    <property type="entry name" value="ABC_tran"/>
    <property type="match status" value="1"/>
</dbReference>
<dbReference type="EMBL" id="CP004021">
    <property type="protein sequence ID" value="AKK20037.1"/>
    <property type="molecule type" value="Genomic_DNA"/>
</dbReference>
<keyword evidence="2" id="KW-0813">Transport</keyword>
<accession>A0A0G3I8I0</accession>
<dbReference type="PANTHER" id="PTHR45772:SF10">
    <property type="entry name" value="LIPOPOLYSACCHARIDE EXPORT SYSTEM ATP-BINDING PROTEIN LPTB"/>
    <property type="match status" value="1"/>
</dbReference>
<keyword evidence="4" id="KW-0067">ATP-binding</keyword>
<evidence type="ECO:0000256" key="1">
    <source>
        <dbReference type="ARBA" id="ARBA00005417"/>
    </source>
</evidence>
<dbReference type="Proteomes" id="UP000035503">
    <property type="component" value="Chromosome"/>
</dbReference>
<dbReference type="GO" id="GO:0005524">
    <property type="term" value="F:ATP binding"/>
    <property type="evidence" value="ECO:0007669"/>
    <property type="project" value="UniProtKB-KW"/>
</dbReference>
<dbReference type="STRING" id="1277257.G293_02025"/>
<dbReference type="GO" id="GO:0016887">
    <property type="term" value="F:ATP hydrolysis activity"/>
    <property type="evidence" value="ECO:0007669"/>
    <property type="project" value="InterPro"/>
</dbReference>
<evidence type="ECO:0000256" key="4">
    <source>
        <dbReference type="ARBA" id="ARBA00022840"/>
    </source>
</evidence>
<keyword evidence="3" id="KW-0547">Nucleotide-binding</keyword>
<evidence type="ECO:0000259" key="5">
    <source>
        <dbReference type="PROSITE" id="PS50893"/>
    </source>
</evidence>
<dbReference type="SUPFAM" id="SSF52540">
    <property type="entry name" value="P-loop containing nucleoside triphosphate hydrolases"/>
    <property type="match status" value="1"/>
</dbReference>
<dbReference type="InterPro" id="IPR030921">
    <property type="entry name" value="LPS_export_LptB"/>
</dbReference>
<sequence>MRESQHSNMVQENCLSARSLTKKYNSAYVVKNVDLDVKTGEIVGLLGPNGAGKTTFFYMITGLISADNGSIKIDGNDVTQMPMYRRARFGISYLPQESSIFRGLTVEENILAALEVHEKDPKKRRERLDYLLEEFKITELRHVLAPLLSGGQRRRVEIARSLVSCPSYILLDEPFSGVDPVAVSDIQTLIRGLAARGIGVLITDHNVYETLKLIDRAYIIHAGGVLAHGTVKEIIDNQDVRRLYLGDRFAL</sequence>
<dbReference type="RefSeq" id="WP_047264085.1">
    <property type="nucleotide sequence ID" value="NZ_CP004021.1"/>
</dbReference>
<dbReference type="OrthoDB" id="9776369at2"/>
<evidence type="ECO:0000313" key="6">
    <source>
        <dbReference type="EMBL" id="AKK20037.1"/>
    </source>
</evidence>
<dbReference type="GO" id="GO:0055085">
    <property type="term" value="P:transmembrane transport"/>
    <property type="evidence" value="ECO:0007669"/>
    <property type="project" value="InterPro"/>
</dbReference>
<dbReference type="Gene3D" id="3.40.50.300">
    <property type="entry name" value="P-loop containing nucleotide triphosphate hydrolases"/>
    <property type="match status" value="1"/>
</dbReference>
<dbReference type="PATRIC" id="fig|1277257.4.peg.438"/>
<proteinExistence type="inferred from homology"/>
<dbReference type="FunFam" id="3.40.50.300:FF:000151">
    <property type="entry name" value="Lipopolysaccharide ABC transporter ATP-binding protein"/>
    <property type="match status" value="1"/>
</dbReference>
<gene>
    <name evidence="6" type="ORF">G293_02025</name>
</gene>
<dbReference type="PROSITE" id="PS50893">
    <property type="entry name" value="ABC_TRANSPORTER_2"/>
    <property type="match status" value="1"/>
</dbReference>
<dbReference type="PROSITE" id="PS00211">
    <property type="entry name" value="ABC_TRANSPORTER_1"/>
    <property type="match status" value="1"/>
</dbReference>
<keyword evidence="7" id="KW-1185">Reference proteome</keyword>
<dbReference type="CDD" id="cd03218">
    <property type="entry name" value="ABC_YhbG"/>
    <property type="match status" value="1"/>
</dbReference>